<dbReference type="HOGENOM" id="CLU_734313_0_0_1"/>
<dbReference type="Pfam" id="PF00473">
    <property type="entry name" value="CRF"/>
    <property type="match status" value="1"/>
</dbReference>
<feature type="compositionally biased region" description="Basic and acidic residues" evidence="4">
    <location>
        <begin position="236"/>
        <end position="246"/>
    </location>
</feature>
<keyword evidence="2" id="KW-0964">Secreted</keyword>
<dbReference type="AlphaFoldDB" id="T1KN66"/>
<feature type="region of interest" description="Disordered" evidence="4">
    <location>
        <begin position="236"/>
        <end position="263"/>
    </location>
</feature>
<keyword evidence="5" id="KW-0732">Signal</keyword>
<comment type="subcellular location">
    <subcellularLocation>
        <location evidence="1">Secreted</location>
    </subcellularLocation>
</comment>
<name>T1KN66_TETUR</name>
<keyword evidence="3" id="KW-0372">Hormone</keyword>
<evidence type="ECO:0000256" key="2">
    <source>
        <dbReference type="ARBA" id="ARBA00022525"/>
    </source>
</evidence>
<dbReference type="Proteomes" id="UP000015104">
    <property type="component" value="Unassembled WGS sequence"/>
</dbReference>
<evidence type="ECO:0000256" key="5">
    <source>
        <dbReference type="SAM" id="SignalP"/>
    </source>
</evidence>
<reference evidence="8" key="1">
    <citation type="submission" date="2011-08" db="EMBL/GenBank/DDBJ databases">
        <authorList>
            <person name="Rombauts S."/>
        </authorList>
    </citation>
    <scope>NUCLEOTIDE SEQUENCE</scope>
    <source>
        <strain evidence="8">London</strain>
    </source>
</reference>
<sequence>MHLICIKLVTILIPLTLINYSQSSTLPSSITDKNPSHHQHHGSTSGFHDQSPLAYSAPSSPSSSSLPATSSSHLISSFSVSDPEDNSEPAFIQSYNNKDNSRLHDRFHLFNTEESHKSQSMPAPSISNFNIHSQQNHQHLTRTPSSSILLPKIYPSPVLSDPFTSSISFPSHLINPDEGKSLDYATTLIREALEGPMMHDSNGDPSDYVESGSISSSSSADFDEGKVDKNFGFVKSDSRSRVKTEDNGDSESSLNGDDNSLQPSEDELFYEVQKLIQYIRESAAHPDEKGSSPKSRNNRNRLTLQMDYLQNLLNEYRQKQGSINLRHWVRGVSPPRLSVTSPIAVLRDALMEEIKRKKIQETQAKIALNEKILKEVG</sequence>
<reference evidence="7" key="2">
    <citation type="submission" date="2015-06" db="UniProtKB">
        <authorList>
            <consortium name="EnsemblMetazoa"/>
        </authorList>
    </citation>
    <scope>IDENTIFICATION</scope>
</reference>
<feature type="compositionally biased region" description="Basic and acidic residues" evidence="4">
    <location>
        <begin position="282"/>
        <end position="291"/>
    </location>
</feature>
<feature type="compositionally biased region" description="Polar residues" evidence="4">
    <location>
        <begin position="250"/>
        <end position="263"/>
    </location>
</feature>
<dbReference type="SMART" id="SM00039">
    <property type="entry name" value="CRF"/>
    <property type="match status" value="1"/>
</dbReference>
<dbReference type="InterPro" id="IPR000187">
    <property type="entry name" value="CRF"/>
</dbReference>
<evidence type="ECO:0000256" key="4">
    <source>
        <dbReference type="SAM" id="MobiDB-lite"/>
    </source>
</evidence>
<evidence type="ECO:0000313" key="8">
    <source>
        <dbReference type="Proteomes" id="UP000015104"/>
    </source>
</evidence>
<dbReference type="GO" id="GO:0005576">
    <property type="term" value="C:extracellular region"/>
    <property type="evidence" value="ECO:0007669"/>
    <property type="project" value="UniProtKB-SubCell"/>
</dbReference>
<dbReference type="OrthoDB" id="6418774at2759"/>
<evidence type="ECO:0000313" key="7">
    <source>
        <dbReference type="EnsemblMetazoa" id="tetur15g04117.1"/>
    </source>
</evidence>
<feature type="chain" id="PRO_5004591695" description="Corticotropin-releasing factor domain-containing protein" evidence="5">
    <location>
        <begin position="24"/>
        <end position="377"/>
    </location>
</feature>
<dbReference type="InterPro" id="IPR018446">
    <property type="entry name" value="Corticotropin-releasing_fac_CS"/>
</dbReference>
<dbReference type="OMA" id="MMHDSNG"/>
<protein>
    <recommendedName>
        <fullName evidence="6">Corticotropin-releasing factor domain-containing protein</fullName>
    </recommendedName>
</protein>
<feature type="region of interest" description="Disordered" evidence="4">
    <location>
        <begin position="26"/>
        <end position="97"/>
    </location>
</feature>
<dbReference type="PROSITE" id="PS00511">
    <property type="entry name" value="CRF"/>
    <property type="match status" value="1"/>
</dbReference>
<evidence type="ECO:0000256" key="3">
    <source>
        <dbReference type="ARBA" id="ARBA00022702"/>
    </source>
</evidence>
<dbReference type="EMBL" id="CAEY01000249">
    <property type="status" value="NOT_ANNOTATED_CDS"/>
    <property type="molecule type" value="Genomic_DNA"/>
</dbReference>
<feature type="region of interest" description="Disordered" evidence="4">
    <location>
        <begin position="196"/>
        <end position="221"/>
    </location>
</feature>
<feature type="compositionally biased region" description="Polar residues" evidence="4">
    <location>
        <begin position="292"/>
        <end position="301"/>
    </location>
</feature>
<dbReference type="GO" id="GO:0005179">
    <property type="term" value="F:hormone activity"/>
    <property type="evidence" value="ECO:0007669"/>
    <property type="project" value="UniProtKB-KW"/>
</dbReference>
<gene>
    <name evidence="7" type="primary">107365544</name>
</gene>
<keyword evidence="8" id="KW-1185">Reference proteome</keyword>
<dbReference type="EnsemblMetazoa" id="tetur15g04117.1">
    <property type="protein sequence ID" value="tetur15g04117.1"/>
    <property type="gene ID" value="tetur15g04117"/>
</dbReference>
<accession>T1KN66</accession>
<organism evidence="7 8">
    <name type="scientific">Tetranychus urticae</name>
    <name type="common">Two-spotted spider mite</name>
    <dbReference type="NCBI Taxonomy" id="32264"/>
    <lineage>
        <taxon>Eukaryota</taxon>
        <taxon>Metazoa</taxon>
        <taxon>Ecdysozoa</taxon>
        <taxon>Arthropoda</taxon>
        <taxon>Chelicerata</taxon>
        <taxon>Arachnida</taxon>
        <taxon>Acari</taxon>
        <taxon>Acariformes</taxon>
        <taxon>Trombidiformes</taxon>
        <taxon>Prostigmata</taxon>
        <taxon>Eleutherengona</taxon>
        <taxon>Raphignathae</taxon>
        <taxon>Tetranychoidea</taxon>
        <taxon>Tetranychidae</taxon>
        <taxon>Tetranychus</taxon>
    </lineage>
</organism>
<feature type="signal peptide" evidence="5">
    <location>
        <begin position="1"/>
        <end position="23"/>
    </location>
</feature>
<evidence type="ECO:0000259" key="6">
    <source>
        <dbReference type="SMART" id="SM00039"/>
    </source>
</evidence>
<feature type="compositionally biased region" description="Low complexity" evidence="4">
    <location>
        <begin position="51"/>
        <end position="81"/>
    </location>
</feature>
<dbReference type="KEGG" id="tut:107365544"/>
<proteinExistence type="predicted"/>
<feature type="domain" description="Corticotropin-releasing factor" evidence="6">
    <location>
        <begin position="333"/>
        <end position="376"/>
    </location>
</feature>
<feature type="region of interest" description="Disordered" evidence="4">
    <location>
        <begin position="282"/>
        <end position="301"/>
    </location>
</feature>
<evidence type="ECO:0000256" key="1">
    <source>
        <dbReference type="ARBA" id="ARBA00004613"/>
    </source>
</evidence>